<organism evidence="2">
    <name type="scientific">African swine fever virus</name>
    <name type="common">ASFV</name>
    <dbReference type="NCBI Taxonomy" id="10497"/>
    <lineage>
        <taxon>Viruses</taxon>
        <taxon>Varidnaviria</taxon>
        <taxon>Bamfordvirae</taxon>
        <taxon>Nucleocytoviricota</taxon>
        <taxon>Pokkesviricetes</taxon>
        <taxon>Asfuvirales</taxon>
        <taxon>Asfarviridae</taxon>
        <taxon>Asfivirus</taxon>
        <taxon>Asfivirus haemorrhagiae</taxon>
    </lineage>
</organism>
<evidence type="ECO:0000313" key="2">
    <source>
        <dbReference type="EMBL" id="QII88684.1"/>
    </source>
</evidence>
<organismHost>
    <name type="scientific">Potamochoerus larvatus</name>
    <name type="common">Bushpig</name>
    <dbReference type="NCBI Taxonomy" id="273792"/>
</organismHost>
<organismHost>
    <name type="scientific">Ornithodoros moubata</name>
    <name type="common">Soft tick</name>
    <name type="synonym">Argasid tick</name>
    <dbReference type="NCBI Taxonomy" id="6938"/>
</organismHost>
<organismHost>
    <name type="scientific">Phacochoerus africanus</name>
    <name type="common">Warthog</name>
    <dbReference type="NCBI Taxonomy" id="41426"/>
</organismHost>
<reference evidence="2" key="1">
    <citation type="submission" date="2019-11" db="EMBL/GenBank/DDBJ databases">
        <authorList>
            <person name="Ndlovu S.S."/>
            <person name="Carulei O."/>
        </authorList>
    </citation>
    <scope>NUCLEOTIDE SEQUENCE [LARGE SCALE GENOMIC DNA]</scope>
    <source>
        <strain evidence="2">RSA_W1_1999</strain>
    </source>
</reference>
<evidence type="ECO:0000256" key="1">
    <source>
        <dbReference type="SAM" id="Phobius"/>
    </source>
</evidence>
<accession>A0A6G7KTK2</accession>
<dbReference type="EMBL" id="MN641876">
    <property type="protein sequence ID" value="QII88684.1"/>
    <property type="molecule type" value="Genomic_DNA"/>
</dbReference>
<keyword evidence="1" id="KW-0812">Transmembrane</keyword>
<feature type="transmembrane region" description="Helical" evidence="1">
    <location>
        <begin position="21"/>
        <end position="43"/>
    </location>
</feature>
<keyword evidence="1" id="KW-1133">Transmembrane helix</keyword>
<name>A0A6G7KTK2_ASF</name>
<organismHost>
    <name type="scientific">Sus scrofa</name>
    <name type="common">Pig</name>
    <dbReference type="NCBI Taxonomy" id="9823"/>
</organismHost>
<sequence length="102" mass="12569">MSISLLQILDGFSMFILYRHTIPISTYHFVACYFIYYTVVRYLLYKTTNYYFQSLYILEKGLITYQFMAYNIITTTFITMYFIQYMYNIHFFQEYRLDKLGC</sequence>
<feature type="transmembrane region" description="Helical" evidence="1">
    <location>
        <begin position="63"/>
        <end position="83"/>
    </location>
</feature>
<protein>
    <submittedName>
        <fullName evidence="2">p360-2L</fullName>
    </submittedName>
</protein>
<organismHost>
    <name type="scientific">Ornithodoros</name>
    <name type="common">relapsing fever ticks</name>
    <dbReference type="NCBI Taxonomy" id="6937"/>
</organismHost>
<organismHost>
    <name type="scientific">Phacochoerus aethiopicus</name>
    <name type="common">Warthog</name>
    <dbReference type="NCBI Taxonomy" id="85517"/>
</organismHost>
<proteinExistence type="predicted"/>
<gene>
    <name evidence="2" type="primary">360-2L</name>
</gene>
<keyword evidence="1" id="KW-0472">Membrane</keyword>